<evidence type="ECO:0000259" key="2">
    <source>
        <dbReference type="PROSITE" id="PS51898"/>
    </source>
</evidence>
<dbReference type="RefSeq" id="WP_207970333.1">
    <property type="nucleotide sequence ID" value="NZ_JAGBKN010000044.1"/>
</dbReference>
<accession>A0AAW4IR88</accession>
<evidence type="ECO:0000313" key="3">
    <source>
        <dbReference type="EMBL" id="MBO1517987.1"/>
    </source>
</evidence>
<dbReference type="InterPro" id="IPR002104">
    <property type="entry name" value="Integrase_catalytic"/>
</dbReference>
<dbReference type="Proteomes" id="UP000664161">
    <property type="component" value="Unassembled WGS sequence"/>
</dbReference>
<dbReference type="AlphaFoldDB" id="A0AAW4IR88"/>
<dbReference type="GO" id="GO:0006310">
    <property type="term" value="P:DNA recombination"/>
    <property type="evidence" value="ECO:0007669"/>
    <property type="project" value="UniProtKB-KW"/>
</dbReference>
<protein>
    <submittedName>
        <fullName evidence="3">Site-specific integrase</fullName>
    </submittedName>
</protein>
<dbReference type="GO" id="GO:0015074">
    <property type="term" value="P:DNA integration"/>
    <property type="evidence" value="ECO:0007669"/>
    <property type="project" value="InterPro"/>
</dbReference>
<dbReference type="CDD" id="cd00397">
    <property type="entry name" value="DNA_BRE_C"/>
    <property type="match status" value="1"/>
</dbReference>
<dbReference type="SUPFAM" id="SSF56349">
    <property type="entry name" value="DNA breaking-rejoining enzymes"/>
    <property type="match status" value="1"/>
</dbReference>
<sequence length="1114" mass="128970">MLPIIINSVELPNIISKLAKFDGRKKRYVAYSDVLAQSSEARNYEIELLANLQTKWEQLRQDYPSDLSKVKRTHKYCRKACAYHTQTFLPVVNTTSATHNLNIDRRWLRWDLLIAAFYTALNEQVTPINSAGFAVFQDFIHDHISKNNHTKKQIKRDYKTANRFIDYQNRHFMLADFIYPNITVSFPSKYNLLAIDKGWVARGKQINALVRAAQVLWQNTTSYSENEVLGWLIFSGVIYGGINNKSMLEGWFKALLAGQYQPFINQRLLVSPRFAQKRYGNERDADSHQLYNTQQSVVDLVTQCWIIRYQKEYENTRKNDLQSAEYYLMRVLAMIAVPLDLHVPTFTQFLFYASYHWEQMDDVNIDQALVTVLCGRQDTAGLTKKSFEQFLSPTYHDTDYVYDLDDILQLSIRTLEPMMQNDAQSRHNKKVRHSDLITDITKDFKLAEKLKNKRLKLPPPALIERVEKRRQQYTATNARVLLDWIMDFLTNDSSKAPKHSSVLQYVKSIGYEWLYFTQGQNLESFDAEDFEMLYEDILEYKSIARHHSDVSYYAKLFQRLHNFARDHYNFAHAIIPYEKGGHRVRAELVSPPIYHALIKQVLTSVDILEREMFALMFILVYRTGMRKKELLGLRFIDIEGLDTLMPSIVVRSNSYRGLKTASSNRRIPIFALLQPDELAFFIRYAQSSIGINPNHFMFSLSSSKNPVYDHVPLQLLKRLLNDISIDDNQLSHTFHAFRHTAVSNLALLLCGDTELTCALTDYNEQDILRIKTSVLGEHIHAQDRWYALSGIMGHLSPQRSFEYYHHFAVLMATYALSIADIKLSTQIINNITGFANKQLKQNHAIIQNDKVSLPSIRVLLLRNIVKHKRASPRFFTDLSTPLIASAVSSNSLFMRYGINRVWALLRHIDKNESVKNAALLTHIDIYDATIIVDRARTVAKIISIRGQGRFTKSEDISPISIQYQSDFRLLSSLQNSALILRDTSIDDWQWFIRTSQQRLSGSRAFVSFPYKEAQMLRRFIDIATQLLPAKNWLMAGHDEEQSKVAGIADDKIRRIHKADISTIHIGIATPDNRESQRNKSAWKFSPLLRFFVHMMLITDDALAIDNDQSLTESV</sequence>
<evidence type="ECO:0000256" key="1">
    <source>
        <dbReference type="ARBA" id="ARBA00023172"/>
    </source>
</evidence>
<feature type="domain" description="Tyr recombinase" evidence="2">
    <location>
        <begin position="588"/>
        <end position="784"/>
    </location>
</feature>
<organism evidence="3 4">
    <name type="scientific">Psychrobacter halodurans</name>
    <dbReference type="NCBI Taxonomy" id="2818439"/>
    <lineage>
        <taxon>Bacteria</taxon>
        <taxon>Pseudomonadati</taxon>
        <taxon>Pseudomonadota</taxon>
        <taxon>Gammaproteobacteria</taxon>
        <taxon>Moraxellales</taxon>
        <taxon>Moraxellaceae</taxon>
        <taxon>Psychrobacter</taxon>
    </lineage>
</organism>
<reference evidence="3 4" key="1">
    <citation type="submission" date="2021-03" db="EMBL/GenBank/DDBJ databases">
        <authorList>
            <person name="Shang D.-D."/>
            <person name="Du Z.-J."/>
            <person name="Chen G.-J."/>
        </authorList>
    </citation>
    <scope>NUCLEOTIDE SEQUENCE [LARGE SCALE GENOMIC DNA]</scope>
    <source>
        <strain evidence="3 4">F2608</strain>
    </source>
</reference>
<keyword evidence="4" id="KW-1185">Reference proteome</keyword>
<dbReference type="EMBL" id="JAGBKN010000044">
    <property type="protein sequence ID" value="MBO1517987.1"/>
    <property type="molecule type" value="Genomic_DNA"/>
</dbReference>
<evidence type="ECO:0000313" key="4">
    <source>
        <dbReference type="Proteomes" id="UP000664161"/>
    </source>
</evidence>
<keyword evidence="1" id="KW-0233">DNA recombination</keyword>
<dbReference type="PROSITE" id="PS51898">
    <property type="entry name" value="TYR_RECOMBINASE"/>
    <property type="match status" value="1"/>
</dbReference>
<name>A0AAW4IR88_9GAMM</name>
<comment type="caution">
    <text evidence="3">The sequence shown here is derived from an EMBL/GenBank/DDBJ whole genome shotgun (WGS) entry which is preliminary data.</text>
</comment>
<dbReference type="InterPro" id="IPR013762">
    <property type="entry name" value="Integrase-like_cat_sf"/>
</dbReference>
<proteinExistence type="predicted"/>
<gene>
    <name evidence="3" type="ORF">J3491_11680</name>
</gene>
<dbReference type="InterPro" id="IPR011010">
    <property type="entry name" value="DNA_brk_join_enz"/>
</dbReference>
<dbReference type="Gene3D" id="1.10.443.10">
    <property type="entry name" value="Intergrase catalytic core"/>
    <property type="match status" value="1"/>
</dbReference>
<dbReference type="GO" id="GO:0003677">
    <property type="term" value="F:DNA binding"/>
    <property type="evidence" value="ECO:0007669"/>
    <property type="project" value="InterPro"/>
</dbReference>